<comment type="subcellular location">
    <subcellularLocation>
        <location evidence="1">Basolateral cell membrane</location>
        <topology evidence="1">Multi-pass membrane protein</topology>
    </subcellularLocation>
</comment>
<feature type="transmembrane region" description="Helical" evidence="10">
    <location>
        <begin position="185"/>
        <end position="204"/>
    </location>
</feature>
<evidence type="ECO:0000256" key="5">
    <source>
        <dbReference type="ARBA" id="ARBA00022989"/>
    </source>
</evidence>
<feature type="transmembrane region" description="Helical" evidence="10">
    <location>
        <begin position="27"/>
        <end position="46"/>
    </location>
</feature>
<evidence type="ECO:0000256" key="2">
    <source>
        <dbReference type="ARBA" id="ARBA00006727"/>
    </source>
</evidence>
<comment type="similarity">
    <text evidence="2">Belongs to the major facilitator superfamily. Monocarboxylate porter (TC 2.A.1.13) family.</text>
</comment>
<dbReference type="Gene3D" id="1.20.1250.20">
    <property type="entry name" value="MFS general substrate transporter like domains"/>
    <property type="match status" value="1"/>
</dbReference>
<keyword evidence="5 10" id="KW-1133">Transmembrane helix</keyword>
<feature type="transmembrane region" description="Helical" evidence="10">
    <location>
        <begin position="414"/>
        <end position="434"/>
    </location>
</feature>
<accession>A0A8C4PYP5</accession>
<dbReference type="PANTHER" id="PTHR11360">
    <property type="entry name" value="MONOCARBOXYLATE TRANSPORTER"/>
    <property type="match status" value="1"/>
</dbReference>
<evidence type="ECO:0000313" key="13">
    <source>
        <dbReference type="Proteomes" id="UP000694388"/>
    </source>
</evidence>
<feature type="domain" description="Major facilitator superfamily (MFS) profile" evidence="11">
    <location>
        <begin position="27"/>
        <end position="435"/>
    </location>
</feature>
<dbReference type="Proteomes" id="UP000694388">
    <property type="component" value="Unplaced"/>
</dbReference>
<feature type="transmembrane region" description="Helical" evidence="10">
    <location>
        <begin position="345"/>
        <end position="364"/>
    </location>
</feature>
<dbReference type="InterPro" id="IPR036259">
    <property type="entry name" value="MFS_trans_sf"/>
</dbReference>
<evidence type="ECO:0000256" key="10">
    <source>
        <dbReference type="SAM" id="Phobius"/>
    </source>
</evidence>
<evidence type="ECO:0000256" key="6">
    <source>
        <dbReference type="ARBA" id="ARBA00023136"/>
    </source>
</evidence>
<comment type="catalytic activity">
    <reaction evidence="7">
        <text>creatine(in) = creatine(out)</text>
        <dbReference type="Rhea" id="RHEA:73043"/>
        <dbReference type="ChEBI" id="CHEBI:57947"/>
    </reaction>
</comment>
<dbReference type="SUPFAM" id="SSF103473">
    <property type="entry name" value="MFS general substrate transporter"/>
    <property type="match status" value="1"/>
</dbReference>
<dbReference type="GO" id="GO:0016323">
    <property type="term" value="C:basolateral plasma membrane"/>
    <property type="evidence" value="ECO:0007669"/>
    <property type="project" value="UniProtKB-SubCell"/>
</dbReference>
<evidence type="ECO:0000259" key="11">
    <source>
        <dbReference type="PROSITE" id="PS50850"/>
    </source>
</evidence>
<evidence type="ECO:0000256" key="8">
    <source>
        <dbReference type="ARBA" id="ARBA00036771"/>
    </source>
</evidence>
<dbReference type="InterPro" id="IPR020846">
    <property type="entry name" value="MFS_dom"/>
</dbReference>
<organism evidence="12 13">
    <name type="scientific">Eptatretus burgeri</name>
    <name type="common">Inshore hagfish</name>
    <dbReference type="NCBI Taxonomy" id="7764"/>
    <lineage>
        <taxon>Eukaryota</taxon>
        <taxon>Metazoa</taxon>
        <taxon>Chordata</taxon>
        <taxon>Craniata</taxon>
        <taxon>Vertebrata</taxon>
        <taxon>Cyclostomata</taxon>
        <taxon>Myxini</taxon>
        <taxon>Myxiniformes</taxon>
        <taxon>Myxinidae</taxon>
        <taxon>Eptatretinae</taxon>
        <taxon>Eptatretus</taxon>
    </lineage>
</organism>
<evidence type="ECO:0000313" key="12">
    <source>
        <dbReference type="Ensembl" id="ENSEBUP00000006169.1"/>
    </source>
</evidence>
<sequence length="457" mass="49529">MSSSPAMSESKSVSASSESVRKKESPWGWVVVMGMFVVIICTRTVTRSLSTFFLELNHHFGGGSASTAWIISINDCLTMLCAPFGAFLSQRIGTRLTVMLGGLLSFCGLVLGSFCTNITCLYMGPGVLTGFGSALSFTPTLALIGVFFQKRLAFALGLATSGNGVGTFILPPISQLLIETFGWRGAMIILGSIVAHICVCGALFQRPPSSEPIQVLSQEKNDCASLQDGCDVEKSRARSQRTLPYQQLLRPEFFSFCFVTTLLCYGAITPLVYIIPYAQFKGFSDQKAAFLLSVLGIMDIVGTVTSGWLIDRKCLRGHEVHCYASTIFLYALVPMLLPIMNTYSQLMACVVIYGYFNGASGVFIPFMVSTLINSKLAPTALSIVNCSLGIPYLVGPPISGWLKDRTSGYTLPFIISGLIKLFSMVILEATFLWTNCLKSRKSRSTARKLPACCYAGS</sequence>
<proteinExistence type="inferred from homology"/>
<comment type="catalytic activity">
    <reaction evidence="8">
        <text>guanidinoacetate(in) = guanidinoacetate(out)</text>
        <dbReference type="Rhea" id="RHEA:73047"/>
        <dbReference type="ChEBI" id="CHEBI:57742"/>
    </reaction>
</comment>
<feature type="transmembrane region" description="Helical" evidence="10">
    <location>
        <begin position="322"/>
        <end position="339"/>
    </location>
</feature>
<dbReference type="Ensembl" id="ENSEBUT00000006620.1">
    <property type="protein sequence ID" value="ENSEBUP00000006169.1"/>
    <property type="gene ID" value="ENSEBUG00000004103.1"/>
</dbReference>
<dbReference type="GO" id="GO:0015881">
    <property type="term" value="P:creatine transmembrane transport"/>
    <property type="evidence" value="ECO:0007669"/>
    <property type="project" value="TreeGrafter"/>
</dbReference>
<dbReference type="PROSITE" id="PS50850">
    <property type="entry name" value="MFS"/>
    <property type="match status" value="1"/>
</dbReference>
<feature type="transmembrane region" description="Helical" evidence="10">
    <location>
        <begin position="130"/>
        <end position="148"/>
    </location>
</feature>
<feature type="transmembrane region" description="Helical" evidence="10">
    <location>
        <begin position="66"/>
        <end position="88"/>
    </location>
</feature>
<comment type="function">
    <text evidence="9">Functions as a transporter for creatine and as well for its precursor guanidinoacetate. Transport of creatine and GAA is independent of resting membrane potential and extracellular Na(+), Cl(-), or pH. Contributes to the process of creatine biosynthesis and distribution.</text>
</comment>
<dbReference type="PANTHER" id="PTHR11360:SF318">
    <property type="entry name" value="MONOCARBOXYLATE TRANSPORTER 12"/>
    <property type="match status" value="1"/>
</dbReference>
<reference evidence="12" key="1">
    <citation type="submission" date="2025-05" db="UniProtKB">
        <authorList>
            <consortium name="Ensembl"/>
        </authorList>
    </citation>
    <scope>IDENTIFICATION</scope>
</reference>
<feature type="transmembrane region" description="Helical" evidence="10">
    <location>
        <begin position="100"/>
        <end position="124"/>
    </location>
</feature>
<dbReference type="Ensembl" id="ENSEBUT00000006607.1">
    <property type="protein sequence ID" value="ENSEBUP00000006156.1"/>
    <property type="gene ID" value="ENSEBUG00000004103.1"/>
</dbReference>
<evidence type="ECO:0000256" key="7">
    <source>
        <dbReference type="ARBA" id="ARBA00036521"/>
    </source>
</evidence>
<keyword evidence="3" id="KW-1003">Cell membrane</keyword>
<protein>
    <submittedName>
        <fullName evidence="12">Solute carrier family 16 member 12</fullName>
    </submittedName>
</protein>
<dbReference type="InterPro" id="IPR011701">
    <property type="entry name" value="MFS"/>
</dbReference>
<evidence type="ECO:0000256" key="1">
    <source>
        <dbReference type="ARBA" id="ARBA00004554"/>
    </source>
</evidence>
<feature type="transmembrane region" description="Helical" evidence="10">
    <location>
        <begin position="253"/>
        <end position="276"/>
    </location>
</feature>
<dbReference type="Pfam" id="PF07690">
    <property type="entry name" value="MFS_1"/>
    <property type="match status" value="2"/>
</dbReference>
<feature type="transmembrane region" description="Helical" evidence="10">
    <location>
        <begin position="288"/>
        <end position="310"/>
    </location>
</feature>
<keyword evidence="13" id="KW-1185">Reference proteome</keyword>
<evidence type="ECO:0000256" key="4">
    <source>
        <dbReference type="ARBA" id="ARBA00022692"/>
    </source>
</evidence>
<keyword evidence="4 10" id="KW-0812">Transmembrane</keyword>
<dbReference type="AlphaFoldDB" id="A0A8C4PYP5"/>
<feature type="transmembrane region" description="Helical" evidence="10">
    <location>
        <begin position="155"/>
        <end position="173"/>
    </location>
</feature>
<evidence type="ECO:0000256" key="9">
    <source>
        <dbReference type="ARBA" id="ARBA00037605"/>
    </source>
</evidence>
<evidence type="ECO:0000256" key="3">
    <source>
        <dbReference type="ARBA" id="ARBA00022475"/>
    </source>
</evidence>
<dbReference type="OMA" id="MVGKWFP"/>
<name>A0A8C4PYP5_EPTBU</name>
<dbReference type="InterPro" id="IPR050327">
    <property type="entry name" value="Proton-linked_MCT"/>
</dbReference>
<dbReference type="GO" id="GO:0022857">
    <property type="term" value="F:transmembrane transporter activity"/>
    <property type="evidence" value="ECO:0007669"/>
    <property type="project" value="InterPro"/>
</dbReference>
<feature type="transmembrane region" description="Helical" evidence="10">
    <location>
        <begin position="376"/>
        <end position="394"/>
    </location>
</feature>
<keyword evidence="6 10" id="KW-0472">Membrane</keyword>
<dbReference type="GeneTree" id="ENSGT00940000156169"/>